<feature type="domain" description="Rhodopsin" evidence="7">
    <location>
        <begin position="45"/>
        <end position="286"/>
    </location>
</feature>
<dbReference type="STRING" id="554155.C5FU02"/>
<proteinExistence type="inferred from homology"/>
<accession>C5FU02</accession>
<evidence type="ECO:0000256" key="2">
    <source>
        <dbReference type="ARBA" id="ARBA00022692"/>
    </source>
</evidence>
<keyword evidence="3 6" id="KW-1133">Transmembrane helix</keyword>
<dbReference type="Pfam" id="PF20684">
    <property type="entry name" value="Fung_rhodopsin"/>
    <property type="match status" value="1"/>
</dbReference>
<dbReference type="PANTHER" id="PTHR33048:SF129">
    <property type="entry name" value="INTEGRAL MEMBRANE PROTEIN-RELATED"/>
    <property type="match status" value="1"/>
</dbReference>
<keyword evidence="9" id="KW-1185">Reference proteome</keyword>
<keyword evidence="2 6" id="KW-0812">Transmembrane</keyword>
<feature type="transmembrane region" description="Helical" evidence="6">
    <location>
        <begin position="222"/>
        <end position="244"/>
    </location>
</feature>
<dbReference type="VEuPathDB" id="FungiDB:MCYG_06205"/>
<evidence type="ECO:0000256" key="1">
    <source>
        <dbReference type="ARBA" id="ARBA00004141"/>
    </source>
</evidence>
<dbReference type="OMA" id="CLFGISC"/>
<evidence type="ECO:0000256" key="4">
    <source>
        <dbReference type="ARBA" id="ARBA00023136"/>
    </source>
</evidence>
<dbReference type="GO" id="GO:0016020">
    <property type="term" value="C:membrane"/>
    <property type="evidence" value="ECO:0007669"/>
    <property type="project" value="UniProtKB-SubCell"/>
</dbReference>
<feature type="transmembrane region" description="Helical" evidence="6">
    <location>
        <begin position="189"/>
        <end position="210"/>
    </location>
</feature>
<dbReference type="EMBL" id="DS995706">
    <property type="protein sequence ID" value="EEQ33386.1"/>
    <property type="molecule type" value="Genomic_DNA"/>
</dbReference>
<name>C5FU02_ARTOC</name>
<evidence type="ECO:0000256" key="6">
    <source>
        <dbReference type="SAM" id="Phobius"/>
    </source>
</evidence>
<feature type="transmembrane region" description="Helical" evidence="6">
    <location>
        <begin position="27"/>
        <end position="49"/>
    </location>
</feature>
<feature type="transmembrane region" description="Helical" evidence="6">
    <location>
        <begin position="256"/>
        <end position="279"/>
    </location>
</feature>
<evidence type="ECO:0000256" key="5">
    <source>
        <dbReference type="ARBA" id="ARBA00038359"/>
    </source>
</evidence>
<reference evidence="9" key="1">
    <citation type="journal article" date="2012" name="MBio">
        <title>Comparative genome analysis of Trichophyton rubrum and related dermatophytes reveals candidate genes involved in infection.</title>
        <authorList>
            <person name="Martinez D.A."/>
            <person name="Oliver B.G."/>
            <person name="Graeser Y."/>
            <person name="Goldberg J.M."/>
            <person name="Li W."/>
            <person name="Martinez-Rossi N.M."/>
            <person name="Monod M."/>
            <person name="Shelest E."/>
            <person name="Barton R.C."/>
            <person name="Birch E."/>
            <person name="Brakhage A.A."/>
            <person name="Chen Z."/>
            <person name="Gurr S.J."/>
            <person name="Heiman D."/>
            <person name="Heitman J."/>
            <person name="Kosti I."/>
            <person name="Rossi A."/>
            <person name="Saif S."/>
            <person name="Samalova M."/>
            <person name="Saunders C.W."/>
            <person name="Shea T."/>
            <person name="Summerbell R.C."/>
            <person name="Xu J."/>
            <person name="Young S."/>
            <person name="Zeng Q."/>
            <person name="Birren B.W."/>
            <person name="Cuomo C.A."/>
            <person name="White T.C."/>
        </authorList>
    </citation>
    <scope>NUCLEOTIDE SEQUENCE [LARGE SCALE GENOMIC DNA]</scope>
    <source>
        <strain evidence="9">ATCC MYA-4605 / CBS 113480</strain>
    </source>
</reference>
<dbReference type="Proteomes" id="UP000002035">
    <property type="component" value="Unassembled WGS sequence"/>
</dbReference>
<evidence type="ECO:0000256" key="3">
    <source>
        <dbReference type="ARBA" id="ARBA00022989"/>
    </source>
</evidence>
<comment type="similarity">
    <text evidence="5">Belongs to the SAT4 family.</text>
</comment>
<dbReference type="RefSeq" id="XP_002844241.1">
    <property type="nucleotide sequence ID" value="XM_002844195.1"/>
</dbReference>
<evidence type="ECO:0000259" key="7">
    <source>
        <dbReference type="Pfam" id="PF20684"/>
    </source>
</evidence>
<dbReference type="InterPro" id="IPR049326">
    <property type="entry name" value="Rhodopsin_dom_fungi"/>
</dbReference>
<feature type="transmembrane region" description="Helical" evidence="6">
    <location>
        <begin position="61"/>
        <end position="82"/>
    </location>
</feature>
<sequence length="384" mass="41967">MQLPPPSVMLSWPMPNYENPAHVRGPALVILTAIFAPLTFAVVLVRVFTRLHLSKSFGSDDIFIVAASIPAIACGVITVLGAEKFGWNRHVWDVPLNELVLSLKLTLALEALFAIGSSLTKLSLLCFTRKITAGTNSVVLRWLVIVNMAIVALEMIIFCIVVVFNCRPISAYWTLSTKPQKCINETAHLLAGGIVNTLTDFCVVILPIPTVMALKLPNRQRLVLVLLFGAGFAVCIAGSVRVYYVYKMNTTYDKTWAAYPVWISGTIEMYLGVFAASLASLKPFFVRYLPTILGTFTSQRDVVSSVFASSRARQADSRSTGQSKNAILRSYQTTTTITSAGQDIEFESLNAKKGGVVVSQVITYETRNASVASIQSLEESPQSQ</sequence>
<gene>
    <name evidence="8" type="ORF">MCYG_06205</name>
</gene>
<evidence type="ECO:0000313" key="9">
    <source>
        <dbReference type="Proteomes" id="UP000002035"/>
    </source>
</evidence>
<feature type="transmembrane region" description="Helical" evidence="6">
    <location>
        <begin position="139"/>
        <end position="164"/>
    </location>
</feature>
<dbReference type="GeneID" id="9222480"/>
<dbReference type="OrthoDB" id="5329176at2759"/>
<organism evidence="8 9">
    <name type="scientific">Arthroderma otae (strain ATCC MYA-4605 / CBS 113480)</name>
    <name type="common">Microsporum canis</name>
    <dbReference type="NCBI Taxonomy" id="554155"/>
    <lineage>
        <taxon>Eukaryota</taxon>
        <taxon>Fungi</taxon>
        <taxon>Dikarya</taxon>
        <taxon>Ascomycota</taxon>
        <taxon>Pezizomycotina</taxon>
        <taxon>Eurotiomycetes</taxon>
        <taxon>Eurotiomycetidae</taxon>
        <taxon>Onygenales</taxon>
        <taxon>Arthrodermataceae</taxon>
        <taxon>Microsporum</taxon>
    </lineage>
</organism>
<dbReference type="eggNOG" id="ENOG502SKQT">
    <property type="taxonomic scope" value="Eukaryota"/>
</dbReference>
<evidence type="ECO:0000313" key="8">
    <source>
        <dbReference type="EMBL" id="EEQ33386.1"/>
    </source>
</evidence>
<protein>
    <submittedName>
        <fullName evidence="8">Integral membrane protein</fullName>
    </submittedName>
</protein>
<dbReference type="AlphaFoldDB" id="C5FU02"/>
<dbReference type="PANTHER" id="PTHR33048">
    <property type="entry name" value="PTH11-LIKE INTEGRAL MEMBRANE PROTEIN (AFU_ORTHOLOGUE AFUA_5G11245)"/>
    <property type="match status" value="1"/>
</dbReference>
<keyword evidence="4 6" id="KW-0472">Membrane</keyword>
<comment type="subcellular location">
    <subcellularLocation>
        <location evidence="1">Membrane</location>
        <topology evidence="1">Multi-pass membrane protein</topology>
    </subcellularLocation>
</comment>
<dbReference type="InterPro" id="IPR052337">
    <property type="entry name" value="SAT4-like"/>
</dbReference>
<dbReference type="HOGENOM" id="CLU_028200_25_4_1"/>